<evidence type="ECO:0000256" key="1">
    <source>
        <dbReference type="ARBA" id="ARBA00001698"/>
    </source>
</evidence>
<keyword evidence="13 19" id="KW-1133">Transmembrane helix</keyword>
<feature type="transmembrane region" description="Helical" evidence="19">
    <location>
        <begin position="155"/>
        <end position="172"/>
    </location>
</feature>
<protein>
    <recommendedName>
        <fullName evidence="7 18">Phosphatidate cytidylyltransferase</fullName>
        <ecNumber evidence="6 18">2.7.7.41</ecNumber>
    </recommendedName>
</protein>
<evidence type="ECO:0000256" key="7">
    <source>
        <dbReference type="ARBA" id="ARBA00019373"/>
    </source>
</evidence>
<dbReference type="PROSITE" id="PS01315">
    <property type="entry name" value="CDS"/>
    <property type="match status" value="1"/>
</dbReference>
<keyword evidence="9" id="KW-0444">Lipid biosynthesis</keyword>
<comment type="caution">
    <text evidence="20">The sequence shown here is derived from an EMBL/GenBank/DDBJ whole genome shotgun (WGS) entry which is preliminary data.</text>
</comment>
<dbReference type="PANTHER" id="PTHR46382:SF1">
    <property type="entry name" value="PHOSPHATIDATE CYTIDYLYLTRANSFERASE"/>
    <property type="match status" value="1"/>
</dbReference>
<evidence type="ECO:0000256" key="19">
    <source>
        <dbReference type="SAM" id="Phobius"/>
    </source>
</evidence>
<evidence type="ECO:0000256" key="9">
    <source>
        <dbReference type="ARBA" id="ARBA00022516"/>
    </source>
</evidence>
<comment type="pathway">
    <text evidence="4">Lipid metabolism.</text>
</comment>
<evidence type="ECO:0000256" key="14">
    <source>
        <dbReference type="ARBA" id="ARBA00023098"/>
    </source>
</evidence>
<feature type="transmembrane region" description="Helical" evidence="19">
    <location>
        <begin position="85"/>
        <end position="118"/>
    </location>
</feature>
<comment type="catalytic activity">
    <reaction evidence="1 18">
        <text>a 1,2-diacyl-sn-glycero-3-phosphate + CTP + H(+) = a CDP-1,2-diacyl-sn-glycerol + diphosphate</text>
        <dbReference type="Rhea" id="RHEA:16229"/>
        <dbReference type="ChEBI" id="CHEBI:15378"/>
        <dbReference type="ChEBI" id="CHEBI:33019"/>
        <dbReference type="ChEBI" id="CHEBI:37563"/>
        <dbReference type="ChEBI" id="CHEBI:58332"/>
        <dbReference type="ChEBI" id="CHEBI:58608"/>
        <dbReference type="EC" id="2.7.7.41"/>
    </reaction>
</comment>
<dbReference type="Pfam" id="PF01148">
    <property type="entry name" value="CTP_transf_1"/>
    <property type="match status" value="1"/>
</dbReference>
<evidence type="ECO:0000256" key="6">
    <source>
        <dbReference type="ARBA" id="ARBA00012487"/>
    </source>
</evidence>
<evidence type="ECO:0000256" key="18">
    <source>
        <dbReference type="RuleBase" id="RU003938"/>
    </source>
</evidence>
<keyword evidence="10 18" id="KW-0808">Transferase</keyword>
<dbReference type="GO" id="GO:0004605">
    <property type="term" value="F:phosphatidate cytidylyltransferase activity"/>
    <property type="evidence" value="ECO:0007669"/>
    <property type="project" value="UniProtKB-EC"/>
</dbReference>
<accession>A0A934TL34</accession>
<keyword evidence="16" id="KW-0594">Phospholipid biosynthesis</keyword>
<keyword evidence="15 19" id="KW-0472">Membrane</keyword>
<keyword evidence="21" id="KW-1185">Reference proteome</keyword>
<evidence type="ECO:0000256" key="8">
    <source>
        <dbReference type="ARBA" id="ARBA00022475"/>
    </source>
</evidence>
<sequence length="173" mass="17434">MALWGRVIWREGADGLSQLVAGYLALTVLGLHGFGLLRDGLGFVWMGWLIAVVIASDVAGYFIGRVVGGPKFWPSVSPKKTWSGTVAGWIAAAGVGAAFAGPLGAGGALVALSVVVAAAGQGGDIAESALKRRAGVKDSSQLIPGHGGLADRFDAMLAAALVAWIALLTGLVA</sequence>
<reference evidence="20" key="1">
    <citation type="submission" date="2017-05" db="EMBL/GenBank/DDBJ databases">
        <authorList>
            <person name="Imhoff J.F."/>
            <person name="Rahn T."/>
            <person name="Kuenzel S."/>
            <person name="Neulinger S.C."/>
        </authorList>
    </citation>
    <scope>NUCLEOTIDE SEQUENCE</scope>
    <source>
        <strain evidence="20">LMG 28126</strain>
    </source>
</reference>
<dbReference type="GO" id="GO:0016024">
    <property type="term" value="P:CDP-diacylglycerol biosynthetic process"/>
    <property type="evidence" value="ECO:0007669"/>
    <property type="project" value="TreeGrafter"/>
</dbReference>
<keyword evidence="11 18" id="KW-0812">Transmembrane</keyword>
<keyword evidence="12 18" id="KW-0548">Nucleotidyltransferase</keyword>
<evidence type="ECO:0000256" key="11">
    <source>
        <dbReference type="ARBA" id="ARBA00022692"/>
    </source>
</evidence>
<keyword evidence="8" id="KW-1003">Cell membrane</keyword>
<evidence type="ECO:0000256" key="15">
    <source>
        <dbReference type="ARBA" id="ARBA00023136"/>
    </source>
</evidence>
<dbReference type="InterPro" id="IPR000374">
    <property type="entry name" value="PC_trans"/>
</dbReference>
<reference evidence="20" key="2">
    <citation type="journal article" date="2020" name="Microorganisms">
        <title>Osmotic Adaptation and Compatible Solute Biosynthesis of Phototrophic Bacteria as Revealed from Genome Analyses.</title>
        <authorList>
            <person name="Imhoff J.F."/>
            <person name="Rahn T."/>
            <person name="Kunzel S."/>
            <person name="Keller A."/>
            <person name="Neulinger S.C."/>
        </authorList>
    </citation>
    <scope>NUCLEOTIDE SEQUENCE</scope>
    <source>
        <strain evidence="20">LMG 28126</strain>
    </source>
</reference>
<keyword evidence="17" id="KW-1208">Phospholipid metabolism</keyword>
<evidence type="ECO:0000256" key="10">
    <source>
        <dbReference type="ARBA" id="ARBA00022679"/>
    </source>
</evidence>
<organism evidence="20 21">
    <name type="scientific">Rhodobaculum claviforme</name>
    <dbReference type="NCBI Taxonomy" id="1549854"/>
    <lineage>
        <taxon>Bacteria</taxon>
        <taxon>Pseudomonadati</taxon>
        <taxon>Pseudomonadota</taxon>
        <taxon>Alphaproteobacteria</taxon>
        <taxon>Rhodobacterales</taxon>
        <taxon>Paracoccaceae</taxon>
        <taxon>Rhodobaculum</taxon>
    </lineage>
</organism>
<evidence type="ECO:0000256" key="2">
    <source>
        <dbReference type="ARBA" id="ARBA00004651"/>
    </source>
</evidence>
<gene>
    <name evidence="20" type="ORF">CCR87_09615</name>
</gene>
<feature type="transmembrane region" description="Helical" evidence="19">
    <location>
        <begin position="43"/>
        <end position="64"/>
    </location>
</feature>
<evidence type="ECO:0000313" key="21">
    <source>
        <dbReference type="Proteomes" id="UP000706333"/>
    </source>
</evidence>
<name>A0A934TL34_9RHOB</name>
<evidence type="ECO:0000256" key="12">
    <source>
        <dbReference type="ARBA" id="ARBA00022695"/>
    </source>
</evidence>
<dbReference type="AlphaFoldDB" id="A0A934TL34"/>
<evidence type="ECO:0000256" key="3">
    <source>
        <dbReference type="ARBA" id="ARBA00005119"/>
    </source>
</evidence>
<proteinExistence type="inferred from homology"/>
<comment type="subcellular location">
    <subcellularLocation>
        <location evidence="2">Cell membrane</location>
        <topology evidence="2">Multi-pass membrane protein</topology>
    </subcellularLocation>
</comment>
<dbReference type="EC" id="2.7.7.41" evidence="6 18"/>
<evidence type="ECO:0000256" key="16">
    <source>
        <dbReference type="ARBA" id="ARBA00023209"/>
    </source>
</evidence>
<dbReference type="EMBL" id="NHSD01000260">
    <property type="protein sequence ID" value="MBK5927578.1"/>
    <property type="molecule type" value="Genomic_DNA"/>
</dbReference>
<dbReference type="PANTHER" id="PTHR46382">
    <property type="entry name" value="PHOSPHATIDATE CYTIDYLYLTRANSFERASE"/>
    <property type="match status" value="1"/>
</dbReference>
<evidence type="ECO:0000256" key="13">
    <source>
        <dbReference type="ARBA" id="ARBA00022989"/>
    </source>
</evidence>
<keyword evidence="14" id="KW-0443">Lipid metabolism</keyword>
<dbReference type="Proteomes" id="UP000706333">
    <property type="component" value="Unassembled WGS sequence"/>
</dbReference>
<evidence type="ECO:0000256" key="4">
    <source>
        <dbReference type="ARBA" id="ARBA00005189"/>
    </source>
</evidence>
<comment type="similarity">
    <text evidence="5 18">Belongs to the CDS family.</text>
</comment>
<evidence type="ECO:0000256" key="17">
    <source>
        <dbReference type="ARBA" id="ARBA00023264"/>
    </source>
</evidence>
<comment type="pathway">
    <text evidence="3 18">Phospholipid metabolism; CDP-diacylglycerol biosynthesis; CDP-diacylglycerol from sn-glycerol 3-phosphate: step 3/3.</text>
</comment>
<evidence type="ECO:0000256" key="5">
    <source>
        <dbReference type="ARBA" id="ARBA00010185"/>
    </source>
</evidence>
<dbReference type="GO" id="GO:0005886">
    <property type="term" value="C:plasma membrane"/>
    <property type="evidence" value="ECO:0007669"/>
    <property type="project" value="UniProtKB-SubCell"/>
</dbReference>
<feature type="transmembrane region" description="Helical" evidence="19">
    <location>
        <begin position="20"/>
        <end position="37"/>
    </location>
</feature>
<evidence type="ECO:0000313" key="20">
    <source>
        <dbReference type="EMBL" id="MBK5927578.1"/>
    </source>
</evidence>